<gene>
    <name evidence="2" type="ORF">ALQ44_03433</name>
</gene>
<feature type="chain" id="PRO_5030059367" evidence="1">
    <location>
        <begin position="28"/>
        <end position="114"/>
    </location>
</feature>
<organism evidence="2 3">
    <name type="scientific">Pseudomonas syringae pv. pisi</name>
    <dbReference type="NCBI Taxonomy" id="59510"/>
    <lineage>
        <taxon>Bacteria</taxon>
        <taxon>Pseudomonadati</taxon>
        <taxon>Pseudomonadota</taxon>
        <taxon>Gammaproteobacteria</taxon>
        <taxon>Pseudomonadales</taxon>
        <taxon>Pseudomonadaceae</taxon>
        <taxon>Pseudomonas</taxon>
        <taxon>Pseudomonas syringae</taxon>
    </lineage>
</organism>
<keyword evidence="2" id="KW-0675">Receptor</keyword>
<dbReference type="Proteomes" id="UP000276886">
    <property type="component" value="Unassembled WGS sequence"/>
</dbReference>
<feature type="signal peptide" evidence="1">
    <location>
        <begin position="1"/>
        <end position="27"/>
    </location>
</feature>
<dbReference type="EMBL" id="RBPQ01000059">
    <property type="protein sequence ID" value="RMO31399.1"/>
    <property type="molecule type" value="Genomic_DNA"/>
</dbReference>
<evidence type="ECO:0000313" key="3">
    <source>
        <dbReference type="Proteomes" id="UP000276886"/>
    </source>
</evidence>
<reference evidence="2 3" key="1">
    <citation type="submission" date="2018-08" db="EMBL/GenBank/DDBJ databases">
        <title>Recombination of ecologically and evolutionarily significant loci maintains genetic cohesion in the Pseudomonas syringae species complex.</title>
        <authorList>
            <person name="Dillon M."/>
            <person name="Thakur S."/>
            <person name="Almeida R.N.D."/>
            <person name="Weir B.S."/>
            <person name="Guttman D.S."/>
        </authorList>
    </citation>
    <scope>NUCLEOTIDE SEQUENCE [LARGE SCALE GENOMIC DNA]</scope>
    <source>
        <strain evidence="2 3">ICMP 2788</strain>
    </source>
</reference>
<dbReference type="AlphaFoldDB" id="A0A2V4PY71"/>
<dbReference type="PROSITE" id="PS01156">
    <property type="entry name" value="TONB_DEPENDENT_REC_2"/>
    <property type="match status" value="1"/>
</dbReference>
<protein>
    <submittedName>
        <fullName evidence="2">TonB-dependent receptor</fullName>
    </submittedName>
</protein>
<evidence type="ECO:0000256" key="1">
    <source>
        <dbReference type="SAM" id="SignalP"/>
    </source>
</evidence>
<name>A0A2V4PY71_PSESJ</name>
<proteinExistence type="predicted"/>
<accession>A0A2V4PY71</accession>
<sequence length="114" mass="12113">MISPLFQSRRAVTTLCLLACGAGYANASEQVGLAPSTIKATALSQDAEHLGSVTHSGSRLSLTALQTPTSTSSLDGDEVSNLFDRQYAASQYNEGQQWILGEPRSLYVTADLSF</sequence>
<dbReference type="RefSeq" id="WP_003340211.1">
    <property type="nucleotide sequence ID" value="NZ_QJTX01000018.1"/>
</dbReference>
<keyword evidence="1" id="KW-0732">Signal</keyword>
<comment type="caution">
    <text evidence="2">The sequence shown here is derived from an EMBL/GenBank/DDBJ whole genome shotgun (WGS) entry which is preliminary data.</text>
</comment>
<dbReference type="InterPro" id="IPR010917">
    <property type="entry name" value="TonB_rcpt_CS"/>
</dbReference>
<evidence type="ECO:0000313" key="2">
    <source>
        <dbReference type="EMBL" id="RMO31399.1"/>
    </source>
</evidence>